<feature type="compositionally biased region" description="Basic and acidic residues" evidence="14">
    <location>
        <begin position="274"/>
        <end position="288"/>
    </location>
</feature>
<dbReference type="SUPFAM" id="SSF49899">
    <property type="entry name" value="Concanavalin A-like lectins/glucanases"/>
    <property type="match status" value="1"/>
</dbReference>
<evidence type="ECO:0000313" key="16">
    <source>
        <dbReference type="WBParaSite" id="ALUE_0000302501-mRNA-1"/>
    </source>
</evidence>
<keyword evidence="8 13" id="KW-0472">Membrane</keyword>
<dbReference type="PANTHER" id="PTHR11073:SF1">
    <property type="entry name" value="CALNEXIN 14D-RELATED"/>
    <property type="match status" value="1"/>
</dbReference>
<dbReference type="AlphaFoldDB" id="A0A9J2NZP7"/>
<protein>
    <submittedName>
        <fullName evidence="16">Calnexin</fullName>
    </submittedName>
</protein>
<evidence type="ECO:0000256" key="14">
    <source>
        <dbReference type="SAM" id="MobiDB-lite"/>
    </source>
</evidence>
<accession>A0A9J2NZP7</accession>
<comment type="subcellular location">
    <subcellularLocation>
        <location evidence="3">Cytoplasm</location>
        <location evidence="3">Perinuclear region</location>
    </subcellularLocation>
    <subcellularLocation>
        <location evidence="2">Cytoplasmic vesicle</location>
    </subcellularLocation>
    <subcellularLocation>
        <location evidence="1">Endoplasmic reticulum membrane</location>
        <topology evidence="1">Single-pass type I membrane protein</topology>
    </subcellularLocation>
</comment>
<evidence type="ECO:0000256" key="1">
    <source>
        <dbReference type="ARBA" id="ARBA00004115"/>
    </source>
</evidence>
<dbReference type="GO" id="GO:0005509">
    <property type="term" value="F:calcium ion binding"/>
    <property type="evidence" value="ECO:0007669"/>
    <property type="project" value="InterPro"/>
</dbReference>
<keyword evidence="15" id="KW-1185">Reference proteome</keyword>
<feature type="region of interest" description="Disordered" evidence="14">
    <location>
        <begin position="494"/>
        <end position="599"/>
    </location>
</feature>
<proteinExistence type="inferred from homology"/>
<evidence type="ECO:0000256" key="7">
    <source>
        <dbReference type="ARBA" id="ARBA00022989"/>
    </source>
</evidence>
<comment type="function">
    <text evidence="11">Calcium-binding protein that interacts with newly synthesized monoglucosylated glycoproteins in the endoplasmic reticulum. It may act in assisting protein assembly and/or in the retention within the ER of unassembled protein subunits. It seems to play a major role in the quality control apparatus of the ER by the retention of incorrectly folded proteins. Required for embryogenesis and larval development under heat and ER stress conditions. May be important for germ cell development. Involved in neuronal necrotic cell death.</text>
</comment>
<dbReference type="GO" id="GO:0051082">
    <property type="term" value="F:unfolded protein binding"/>
    <property type="evidence" value="ECO:0007669"/>
    <property type="project" value="InterPro"/>
</dbReference>
<dbReference type="InterPro" id="IPR018124">
    <property type="entry name" value="Calret/calnex_CS"/>
</dbReference>
<evidence type="ECO:0000313" key="15">
    <source>
        <dbReference type="Proteomes" id="UP000036681"/>
    </source>
</evidence>
<dbReference type="FunFam" id="2.10.250.10:FF:000001">
    <property type="entry name" value="Calnexin homolog"/>
    <property type="match status" value="1"/>
</dbReference>
<dbReference type="GO" id="GO:0005789">
    <property type="term" value="C:endoplasmic reticulum membrane"/>
    <property type="evidence" value="ECO:0007669"/>
    <property type="project" value="UniProtKB-SubCell"/>
</dbReference>
<feature type="compositionally biased region" description="Basic residues" evidence="14">
    <location>
        <begin position="589"/>
        <end position="599"/>
    </location>
</feature>
<dbReference type="InterPro" id="IPR001580">
    <property type="entry name" value="Calret/calnex"/>
</dbReference>
<dbReference type="GO" id="GO:0036503">
    <property type="term" value="P:ERAD pathway"/>
    <property type="evidence" value="ECO:0007669"/>
    <property type="project" value="TreeGrafter"/>
</dbReference>
<reference evidence="16" key="1">
    <citation type="submission" date="2023-03" db="UniProtKB">
        <authorList>
            <consortium name="WormBaseParasite"/>
        </authorList>
    </citation>
    <scope>IDENTIFICATION</scope>
</reference>
<dbReference type="InterPro" id="IPR009033">
    <property type="entry name" value="Calreticulin/calnexin_P_dom_sf"/>
</dbReference>
<dbReference type="GO" id="GO:0048471">
    <property type="term" value="C:perinuclear region of cytoplasm"/>
    <property type="evidence" value="ECO:0007669"/>
    <property type="project" value="UniProtKB-SubCell"/>
</dbReference>
<evidence type="ECO:0000256" key="2">
    <source>
        <dbReference type="ARBA" id="ARBA00004541"/>
    </source>
</evidence>
<evidence type="ECO:0000256" key="3">
    <source>
        <dbReference type="ARBA" id="ARBA00004556"/>
    </source>
</evidence>
<dbReference type="Gene3D" id="2.60.120.200">
    <property type="match status" value="1"/>
</dbReference>
<dbReference type="GO" id="GO:0006457">
    <property type="term" value="P:protein folding"/>
    <property type="evidence" value="ECO:0007669"/>
    <property type="project" value="InterPro"/>
</dbReference>
<evidence type="ECO:0000256" key="4">
    <source>
        <dbReference type="ARBA" id="ARBA00010983"/>
    </source>
</evidence>
<feature type="chain" id="PRO_5039962040" evidence="13">
    <location>
        <begin position="21"/>
        <end position="599"/>
    </location>
</feature>
<dbReference type="PROSITE" id="PS00804">
    <property type="entry name" value="CALRETICULIN_2"/>
    <property type="match status" value="1"/>
</dbReference>
<feature type="region of interest" description="Disordered" evidence="14">
    <location>
        <begin position="244"/>
        <end position="288"/>
    </location>
</feature>
<evidence type="ECO:0000256" key="9">
    <source>
        <dbReference type="ARBA" id="ARBA00023186"/>
    </source>
</evidence>
<sequence>MKRHYLPLVFSLLLAVLILAEDEDDDAKPIYVAPKFVRPTVTGSPLLVDWFEDVDALDKKWIRSRGKKDDVEDSIAKYNGEWEIGSPTKKVIDGDMGLIVKTKARHHAIATKFSRPFTFDGKPLIAQYEVKYEEGQECGGGYIKLLSTGAEKKLSEFTDKTPYTIMFGPDRCGQNVKVHFIVRFTNPKSGVITEHHAKQSNKPISSYFDDRRSHLYTLIVHPNDKFQVLVDNYEIMSGSLLTDLEPSITPPATIDDPDDKKPADWDEREMIDDPDARKPDDWDEDAPKEIEDKSAVKPADWLEEEPVHIHDPAAKKPDDWDDELDQQWEAPLIPNPKCKDVSGCGPWKRPMIANPNYKGKWKTPRISNPAYKGKWSPRQIENPNYFEAHPYKQMTPISALGIELWTMSANIIIDNIYVGDDVDAAASFASQTFSLKQTQESAYENVMSPNGGVLHHLVSATEERPWLWAVYVLAVLVPVVVIALVCFGRKSRSPAADYKKTDEPQPDDEVPDLVGDEEEPADAVTEEKQAEDGKRESDSETRNRSKSPARKQRAAAKTKVDLEKDNESASQEGSAAEDDGAVAGTSSPKGKRVRQRRQD</sequence>
<feature type="compositionally biased region" description="Basic and acidic residues" evidence="14">
    <location>
        <begin position="525"/>
        <end position="543"/>
    </location>
</feature>
<feature type="compositionally biased region" description="Basic residues" evidence="14">
    <location>
        <begin position="544"/>
        <end position="556"/>
    </location>
</feature>
<dbReference type="PRINTS" id="PR00626">
    <property type="entry name" value="CALRETICULIN"/>
</dbReference>
<dbReference type="SUPFAM" id="SSF63887">
    <property type="entry name" value="P-domain of calnexin/calreticulin"/>
    <property type="match status" value="1"/>
</dbReference>
<keyword evidence="12" id="KW-1015">Disulfide bond</keyword>
<evidence type="ECO:0000256" key="5">
    <source>
        <dbReference type="ARBA" id="ARBA00022692"/>
    </source>
</evidence>
<dbReference type="FunFam" id="2.60.120.200:FF:000011">
    <property type="entry name" value="Probable calnexin"/>
    <property type="match status" value="1"/>
</dbReference>
<dbReference type="InterPro" id="IPR013320">
    <property type="entry name" value="ConA-like_dom_sf"/>
</dbReference>
<feature type="disulfide bond" evidence="12">
    <location>
        <begin position="138"/>
        <end position="172"/>
    </location>
</feature>
<evidence type="ECO:0000256" key="11">
    <source>
        <dbReference type="ARBA" id="ARBA00053392"/>
    </source>
</evidence>
<keyword evidence="13" id="KW-0732">Signal</keyword>
<evidence type="ECO:0000256" key="10">
    <source>
        <dbReference type="ARBA" id="ARBA00023329"/>
    </source>
</evidence>
<feature type="compositionally biased region" description="Acidic residues" evidence="14">
    <location>
        <begin position="504"/>
        <end position="521"/>
    </location>
</feature>
<dbReference type="WBParaSite" id="ALUE_0000302501-mRNA-1">
    <property type="protein sequence ID" value="ALUE_0000302501-mRNA-1"/>
    <property type="gene ID" value="ALUE_0000302501"/>
</dbReference>
<evidence type="ECO:0000256" key="12">
    <source>
        <dbReference type="PIRSR" id="PIRSR601580-3"/>
    </source>
</evidence>
<dbReference type="PANTHER" id="PTHR11073">
    <property type="entry name" value="CALRETICULIN AND CALNEXIN"/>
    <property type="match status" value="1"/>
</dbReference>
<dbReference type="Proteomes" id="UP000036681">
    <property type="component" value="Unplaced"/>
</dbReference>
<keyword evidence="9 13" id="KW-0143">Chaperone</keyword>
<evidence type="ECO:0000256" key="13">
    <source>
        <dbReference type="RuleBase" id="RU362126"/>
    </source>
</evidence>
<name>A0A9J2NZP7_ASCLU</name>
<dbReference type="Gene3D" id="2.10.250.10">
    <property type="entry name" value="Calreticulin/calnexin, P domain"/>
    <property type="match status" value="1"/>
</dbReference>
<feature type="signal peptide" evidence="13">
    <location>
        <begin position="1"/>
        <end position="20"/>
    </location>
</feature>
<organism evidence="15 16">
    <name type="scientific">Ascaris lumbricoides</name>
    <name type="common">Giant roundworm</name>
    <dbReference type="NCBI Taxonomy" id="6252"/>
    <lineage>
        <taxon>Eukaryota</taxon>
        <taxon>Metazoa</taxon>
        <taxon>Ecdysozoa</taxon>
        <taxon>Nematoda</taxon>
        <taxon>Chromadorea</taxon>
        <taxon>Rhabditida</taxon>
        <taxon>Spirurina</taxon>
        <taxon>Ascaridomorpha</taxon>
        <taxon>Ascaridoidea</taxon>
        <taxon>Ascarididae</taxon>
        <taxon>Ascaris</taxon>
    </lineage>
</organism>
<dbReference type="Pfam" id="PF00262">
    <property type="entry name" value="Calreticulin"/>
    <property type="match status" value="1"/>
</dbReference>
<keyword evidence="6 13" id="KW-0256">Endoplasmic reticulum</keyword>
<evidence type="ECO:0000256" key="8">
    <source>
        <dbReference type="ARBA" id="ARBA00023136"/>
    </source>
</evidence>
<keyword evidence="5 13" id="KW-0812">Transmembrane</keyword>
<keyword evidence="7 13" id="KW-1133">Transmembrane helix</keyword>
<feature type="transmembrane region" description="Helical" evidence="13">
    <location>
        <begin position="466"/>
        <end position="487"/>
    </location>
</feature>
<feature type="compositionally biased region" description="Basic and acidic residues" evidence="14">
    <location>
        <begin position="558"/>
        <end position="567"/>
    </location>
</feature>
<comment type="similarity">
    <text evidence="4 13">Belongs to the calreticulin family.</text>
</comment>
<dbReference type="PROSITE" id="PS00803">
    <property type="entry name" value="CALRETICULIN_1"/>
    <property type="match status" value="1"/>
</dbReference>
<keyword evidence="10" id="KW-0968">Cytoplasmic vesicle</keyword>
<dbReference type="GO" id="GO:0031410">
    <property type="term" value="C:cytoplasmic vesicle"/>
    <property type="evidence" value="ECO:0007669"/>
    <property type="project" value="UniProtKB-SubCell"/>
</dbReference>
<evidence type="ECO:0000256" key="6">
    <source>
        <dbReference type="ARBA" id="ARBA00022824"/>
    </source>
</evidence>